<comment type="similarity">
    <text evidence="1">Belongs to the CDPF1 family.</text>
</comment>
<dbReference type="Pfam" id="PF10170">
    <property type="entry name" value="C6_DPF"/>
    <property type="match status" value="1"/>
</dbReference>
<sequence>MDESKPKDECAQVTYNFKCSECGMNEETHYKGVSPPFSRKIQLKYPSYVMKDPFSPPGKGEILILGADCAICGKAVCISKQCSIFYLKTYCLKCVQNSMDKFPAEVTNKVKKS</sequence>
<feature type="domain" description="Cysteine-rich DPF motif" evidence="3">
    <location>
        <begin position="17"/>
        <end position="110"/>
    </location>
</feature>
<evidence type="ECO:0000313" key="5">
    <source>
        <dbReference type="Proteomes" id="UP001153954"/>
    </source>
</evidence>
<dbReference type="PANTHER" id="PTHR31849">
    <property type="entry name" value="CYSTEINE-RICH PDF MOTIF DOMAIN-CONTAINING PROTEIN 1"/>
    <property type="match status" value="1"/>
</dbReference>
<name>A0AAU9U5G8_EUPED</name>
<dbReference type="Proteomes" id="UP001153954">
    <property type="component" value="Unassembled WGS sequence"/>
</dbReference>
<keyword evidence="5" id="KW-1185">Reference proteome</keyword>
<comment type="caution">
    <text evidence="4">The sequence shown here is derived from an EMBL/GenBank/DDBJ whole genome shotgun (WGS) entry which is preliminary data.</text>
</comment>
<proteinExistence type="inferred from homology"/>
<dbReference type="InterPro" id="IPR042426">
    <property type="entry name" value="CDPF1"/>
</dbReference>
<dbReference type="PRINTS" id="PR01995">
    <property type="entry name" value="UPF0595"/>
</dbReference>
<gene>
    <name evidence="4" type="ORF">EEDITHA_LOCUS10095</name>
</gene>
<dbReference type="AlphaFoldDB" id="A0AAU9U5G8"/>
<evidence type="ECO:0000313" key="4">
    <source>
        <dbReference type="EMBL" id="CAH2094540.1"/>
    </source>
</evidence>
<organism evidence="4 5">
    <name type="scientific">Euphydryas editha</name>
    <name type="common">Edith's checkerspot</name>
    <dbReference type="NCBI Taxonomy" id="104508"/>
    <lineage>
        <taxon>Eukaryota</taxon>
        <taxon>Metazoa</taxon>
        <taxon>Ecdysozoa</taxon>
        <taxon>Arthropoda</taxon>
        <taxon>Hexapoda</taxon>
        <taxon>Insecta</taxon>
        <taxon>Pterygota</taxon>
        <taxon>Neoptera</taxon>
        <taxon>Endopterygota</taxon>
        <taxon>Lepidoptera</taxon>
        <taxon>Glossata</taxon>
        <taxon>Ditrysia</taxon>
        <taxon>Papilionoidea</taxon>
        <taxon>Nymphalidae</taxon>
        <taxon>Nymphalinae</taxon>
        <taxon>Euphydryas</taxon>
    </lineage>
</organism>
<dbReference type="PANTHER" id="PTHR31849:SF1">
    <property type="entry name" value="CYSTEINE-RICH DPF MOTIF DOMAIN-CONTAINING PROTEIN 1"/>
    <property type="match status" value="1"/>
</dbReference>
<reference evidence="4" key="1">
    <citation type="submission" date="2022-03" db="EMBL/GenBank/DDBJ databases">
        <authorList>
            <person name="Tunstrom K."/>
        </authorList>
    </citation>
    <scope>NUCLEOTIDE SEQUENCE</scope>
</reference>
<evidence type="ECO:0000256" key="1">
    <source>
        <dbReference type="ARBA" id="ARBA00007917"/>
    </source>
</evidence>
<dbReference type="InterPro" id="IPR018785">
    <property type="entry name" value="CDPF1_dom"/>
</dbReference>
<dbReference type="EMBL" id="CAKOGL010000014">
    <property type="protein sequence ID" value="CAH2094540.1"/>
    <property type="molecule type" value="Genomic_DNA"/>
</dbReference>
<evidence type="ECO:0000256" key="2">
    <source>
        <dbReference type="ARBA" id="ARBA00014801"/>
    </source>
</evidence>
<protein>
    <recommendedName>
        <fullName evidence="2">Cysteine-rich DPF motif domain-containing protein 1</fullName>
    </recommendedName>
</protein>
<evidence type="ECO:0000259" key="3">
    <source>
        <dbReference type="Pfam" id="PF10170"/>
    </source>
</evidence>
<accession>A0AAU9U5G8</accession>